<protein>
    <submittedName>
        <fullName evidence="1">Uncharacterized protein</fullName>
    </submittedName>
</protein>
<keyword evidence="2" id="KW-1185">Reference proteome</keyword>
<dbReference type="AlphaFoldDB" id="A0A4Y3KEJ2"/>
<dbReference type="RefSeq" id="WP_094181079.1">
    <property type="nucleotide sequence ID" value="NZ_BJLP01000061.1"/>
</dbReference>
<gene>
    <name evidence="1" type="ORF">CUD01_28810</name>
</gene>
<sequence>MTVLAEGTARVSVDYHQFCVIDEGELDPYPADVLCHLVGAFTTSGLLISTGIGGGAVDVTWASHDVEPTTDLDAWEDVAQVVANCPSGSWDLVGWGNESRDATALASNGPGRYVVRVSARGRDAVWDDTLDPSTEAIHLDVWPAADDDADLVLKATSEVASAG</sequence>
<evidence type="ECO:0000313" key="1">
    <source>
        <dbReference type="EMBL" id="GEA82437.1"/>
    </source>
</evidence>
<dbReference type="Proteomes" id="UP000315842">
    <property type="component" value="Unassembled WGS sequence"/>
</dbReference>
<organism evidence="1 2">
    <name type="scientific">Cellulomonas uda</name>
    <dbReference type="NCBI Taxonomy" id="1714"/>
    <lineage>
        <taxon>Bacteria</taxon>
        <taxon>Bacillati</taxon>
        <taxon>Actinomycetota</taxon>
        <taxon>Actinomycetes</taxon>
        <taxon>Micrococcales</taxon>
        <taxon>Cellulomonadaceae</taxon>
        <taxon>Cellulomonas</taxon>
    </lineage>
</organism>
<reference evidence="1 2" key="1">
    <citation type="submission" date="2019-06" db="EMBL/GenBank/DDBJ databases">
        <title>Whole genome shotgun sequence of Cellulomonas uda NBRC 3747.</title>
        <authorList>
            <person name="Hosoyama A."/>
            <person name="Uohara A."/>
            <person name="Ohji S."/>
            <person name="Ichikawa N."/>
        </authorList>
    </citation>
    <scope>NUCLEOTIDE SEQUENCE [LARGE SCALE GENOMIC DNA]</scope>
    <source>
        <strain evidence="1 2">NBRC 3747</strain>
    </source>
</reference>
<dbReference type="EMBL" id="BJLP01000061">
    <property type="protein sequence ID" value="GEA82437.1"/>
    <property type="molecule type" value="Genomic_DNA"/>
</dbReference>
<name>A0A4Y3KEJ2_CELUD</name>
<comment type="caution">
    <text evidence="1">The sequence shown here is derived from an EMBL/GenBank/DDBJ whole genome shotgun (WGS) entry which is preliminary data.</text>
</comment>
<accession>A0A4Y3KEJ2</accession>
<proteinExistence type="predicted"/>
<evidence type="ECO:0000313" key="2">
    <source>
        <dbReference type="Proteomes" id="UP000315842"/>
    </source>
</evidence>